<dbReference type="PIRSF" id="PIRSF036778">
    <property type="entry name" value="UCP036778"/>
    <property type="match status" value="1"/>
</dbReference>
<keyword evidence="2" id="KW-0413">Isomerase</keyword>
<protein>
    <submittedName>
        <fullName evidence="2">Xylose isomerase</fullName>
    </submittedName>
</protein>
<evidence type="ECO:0000313" key="3">
    <source>
        <dbReference type="Proteomes" id="UP000078272"/>
    </source>
</evidence>
<dbReference type="STRING" id="401562.NS365_11360"/>
<dbReference type="InterPro" id="IPR050312">
    <property type="entry name" value="IolE/XylAMocC-like"/>
</dbReference>
<comment type="caution">
    <text evidence="2">The sequence shown here is derived from an EMBL/GenBank/DDBJ whole genome shotgun (WGS) entry which is preliminary data.</text>
</comment>
<dbReference type="InterPro" id="IPR036237">
    <property type="entry name" value="Xyl_isomerase-like_sf"/>
</dbReference>
<reference evidence="2 3" key="1">
    <citation type="journal article" date="2016" name="Front. Microbiol.">
        <title>Genomic Resource of Rice Seed Associated Bacteria.</title>
        <authorList>
            <person name="Midha S."/>
            <person name="Bansal K."/>
            <person name="Sharma S."/>
            <person name="Kumar N."/>
            <person name="Patil P.P."/>
            <person name="Chaudhry V."/>
            <person name="Patil P.B."/>
        </authorList>
    </citation>
    <scope>NUCLEOTIDE SEQUENCE [LARGE SCALE GENOMIC DNA]</scope>
    <source>
        <strain evidence="2 3">NS226</strain>
    </source>
</reference>
<dbReference type="AlphaFoldDB" id="A0A175RBK6"/>
<organism evidence="2 3">
    <name type="scientific">Aureimonas ureilytica</name>
    <dbReference type="NCBI Taxonomy" id="401562"/>
    <lineage>
        <taxon>Bacteria</taxon>
        <taxon>Pseudomonadati</taxon>
        <taxon>Pseudomonadota</taxon>
        <taxon>Alphaproteobacteria</taxon>
        <taxon>Hyphomicrobiales</taxon>
        <taxon>Aurantimonadaceae</taxon>
        <taxon>Aureimonas</taxon>
    </lineage>
</organism>
<name>A0A175RBK6_9HYPH</name>
<dbReference type="InterPro" id="IPR014621">
    <property type="entry name" value="UCP036778_sugar_epimerase"/>
</dbReference>
<evidence type="ECO:0000313" key="2">
    <source>
        <dbReference type="EMBL" id="KTQ97333.1"/>
    </source>
</evidence>
<dbReference type="Proteomes" id="UP000078272">
    <property type="component" value="Unassembled WGS sequence"/>
</dbReference>
<gene>
    <name evidence="2" type="ORF">NS226_04725</name>
</gene>
<dbReference type="PANTHER" id="PTHR12110:SF21">
    <property type="entry name" value="XYLOSE ISOMERASE-LIKE TIM BARREL DOMAIN-CONTAINING PROTEIN"/>
    <property type="match status" value="1"/>
</dbReference>
<dbReference type="Gene3D" id="3.20.20.150">
    <property type="entry name" value="Divalent-metal-dependent TIM barrel enzymes"/>
    <property type="match status" value="1"/>
</dbReference>
<proteinExistence type="predicted"/>
<dbReference type="SUPFAM" id="SSF51658">
    <property type="entry name" value="Xylose isomerase-like"/>
    <property type="match status" value="1"/>
</dbReference>
<evidence type="ECO:0000259" key="1">
    <source>
        <dbReference type="Pfam" id="PF01261"/>
    </source>
</evidence>
<dbReference type="EMBL" id="LDPZ01000010">
    <property type="protein sequence ID" value="KTQ97333.1"/>
    <property type="molecule type" value="Genomic_DNA"/>
</dbReference>
<dbReference type="GO" id="GO:0016853">
    <property type="term" value="F:isomerase activity"/>
    <property type="evidence" value="ECO:0007669"/>
    <property type="project" value="UniProtKB-KW"/>
</dbReference>
<dbReference type="PATRIC" id="fig|401562.3.peg.160"/>
<dbReference type="Pfam" id="PF01261">
    <property type="entry name" value="AP_endonuc_2"/>
    <property type="match status" value="1"/>
</dbReference>
<dbReference type="InterPro" id="IPR013022">
    <property type="entry name" value="Xyl_isomerase-like_TIM-brl"/>
</dbReference>
<feature type="domain" description="Xylose isomerase-like TIM barrel" evidence="1">
    <location>
        <begin position="23"/>
        <end position="263"/>
    </location>
</feature>
<dbReference type="OrthoDB" id="2274384at2"/>
<sequence>MVVDFAVNHRVAPRLGLDRLIGLTKALGISSVEIRNDLPGVALSDGTSPDDVRRAAEAAGVRILSVNALQRFNDWTPHRAEEARALATQAKAAGAEALVLCPVNEEGFWTNDHSRLSALREALASLAPILKDAGILGYIEPLGFAECSLRLKSEAVAAIDAVGEADRFKLVHDTFHHFVAGEREMFPARTGLVHISGVEDASVLREAMRDPHRVLVGPADRIGNCDQIRALVAGGYAGPLSFEPFAADVAESPDVAADLRASMEFVAAGLRSAAA</sequence>
<dbReference type="PANTHER" id="PTHR12110">
    <property type="entry name" value="HYDROXYPYRUVATE ISOMERASE"/>
    <property type="match status" value="1"/>
</dbReference>
<accession>A0A175RBK6</accession>